<dbReference type="Proteomes" id="UP000695022">
    <property type="component" value="Unplaced"/>
</dbReference>
<sequence length="220" mass="24233">MATNNDSAWMDDDCLYHLPSSSASFGPRSFNIAQLLLSLPIIVGNTVVIATIRRSPSLHTVPYVFICHLAAADLCVGVVLFVHAVAFLSTTTPYGCAIWWCALHQNVKLCALLASSLLYGAVNVERYVAIVLPLHADRLLPRRRVRHLLAVVWCAVALVFVAGSAVYVRAGRTGFQCVAEFRGDYFRFWSATAGVTTTTTLAVIFFCYARIVATARRHRR</sequence>
<feature type="transmembrane region" description="Helical" evidence="9">
    <location>
        <begin position="148"/>
        <end position="168"/>
    </location>
</feature>
<dbReference type="SUPFAM" id="SSF81321">
    <property type="entry name" value="Family A G protein-coupled receptor-like"/>
    <property type="match status" value="1"/>
</dbReference>
<evidence type="ECO:0000313" key="11">
    <source>
        <dbReference type="Proteomes" id="UP000695022"/>
    </source>
</evidence>
<feature type="transmembrane region" description="Helical" evidence="9">
    <location>
        <begin position="32"/>
        <end position="52"/>
    </location>
</feature>
<evidence type="ECO:0000313" key="12">
    <source>
        <dbReference type="RefSeq" id="XP_014679280.1"/>
    </source>
</evidence>
<feature type="transmembrane region" description="Helical" evidence="9">
    <location>
        <begin position="64"/>
        <end position="85"/>
    </location>
</feature>
<dbReference type="RefSeq" id="XP_014679280.1">
    <property type="nucleotide sequence ID" value="XM_014823794.1"/>
</dbReference>
<keyword evidence="3 9" id="KW-0812">Transmembrane</keyword>
<keyword evidence="6 9" id="KW-0472">Membrane</keyword>
<dbReference type="GeneID" id="106819137"/>
<name>A0ABM1F4A9_PRICU</name>
<evidence type="ECO:0000256" key="2">
    <source>
        <dbReference type="ARBA" id="ARBA00022475"/>
    </source>
</evidence>
<evidence type="ECO:0000256" key="8">
    <source>
        <dbReference type="ARBA" id="ARBA00023224"/>
    </source>
</evidence>
<feature type="transmembrane region" description="Helical" evidence="9">
    <location>
        <begin position="97"/>
        <end position="119"/>
    </location>
</feature>
<evidence type="ECO:0000256" key="4">
    <source>
        <dbReference type="ARBA" id="ARBA00022989"/>
    </source>
</evidence>
<keyword evidence="4 9" id="KW-1133">Transmembrane helix</keyword>
<dbReference type="InterPro" id="IPR017452">
    <property type="entry name" value="GPCR_Rhodpsn_7TM"/>
</dbReference>
<evidence type="ECO:0000256" key="6">
    <source>
        <dbReference type="ARBA" id="ARBA00023136"/>
    </source>
</evidence>
<dbReference type="Gene3D" id="1.20.1070.10">
    <property type="entry name" value="Rhodopsin 7-helix transmembrane proteins"/>
    <property type="match status" value="1"/>
</dbReference>
<evidence type="ECO:0000256" key="3">
    <source>
        <dbReference type="ARBA" id="ARBA00022692"/>
    </source>
</evidence>
<feature type="domain" description="G-protein coupled receptors family 1 profile" evidence="10">
    <location>
        <begin position="44"/>
        <end position="220"/>
    </location>
</feature>
<dbReference type="InterPro" id="IPR000276">
    <property type="entry name" value="GPCR_Rhodpsn"/>
</dbReference>
<keyword evidence="8" id="KW-0807">Transducer</keyword>
<evidence type="ECO:0000256" key="7">
    <source>
        <dbReference type="ARBA" id="ARBA00023170"/>
    </source>
</evidence>
<accession>A0ABM1F4A9</accession>
<organism evidence="11 12">
    <name type="scientific">Priapulus caudatus</name>
    <name type="common">Priapulid worm</name>
    <dbReference type="NCBI Taxonomy" id="37621"/>
    <lineage>
        <taxon>Eukaryota</taxon>
        <taxon>Metazoa</taxon>
        <taxon>Ecdysozoa</taxon>
        <taxon>Scalidophora</taxon>
        <taxon>Priapulida</taxon>
        <taxon>Priapulimorpha</taxon>
        <taxon>Priapulimorphida</taxon>
        <taxon>Priapulidae</taxon>
        <taxon>Priapulus</taxon>
    </lineage>
</organism>
<keyword evidence="7" id="KW-0675">Receptor</keyword>
<proteinExistence type="predicted"/>
<dbReference type="PRINTS" id="PR00237">
    <property type="entry name" value="GPCRRHODOPSN"/>
</dbReference>
<gene>
    <name evidence="12" type="primary">LOC106819137</name>
</gene>
<dbReference type="Pfam" id="PF00001">
    <property type="entry name" value="7tm_1"/>
    <property type="match status" value="1"/>
</dbReference>
<dbReference type="CDD" id="cd00637">
    <property type="entry name" value="7tm_classA_rhodopsin-like"/>
    <property type="match status" value="1"/>
</dbReference>
<comment type="subcellular location">
    <subcellularLocation>
        <location evidence="1">Cell membrane</location>
        <topology evidence="1">Multi-pass membrane protein</topology>
    </subcellularLocation>
</comment>
<evidence type="ECO:0000259" key="10">
    <source>
        <dbReference type="PROSITE" id="PS50262"/>
    </source>
</evidence>
<dbReference type="PANTHER" id="PTHR24249:SF372">
    <property type="entry name" value="G-PROTEIN COUPLED RECEPTORS FAMILY 1 PROFILE DOMAIN-CONTAINING PROTEIN"/>
    <property type="match status" value="1"/>
</dbReference>
<keyword evidence="2" id="KW-1003">Cell membrane</keyword>
<keyword evidence="11" id="KW-1185">Reference proteome</keyword>
<feature type="non-terminal residue" evidence="12">
    <location>
        <position position="220"/>
    </location>
</feature>
<dbReference type="PROSITE" id="PS50262">
    <property type="entry name" value="G_PROTEIN_RECEP_F1_2"/>
    <property type="match status" value="1"/>
</dbReference>
<evidence type="ECO:0000256" key="9">
    <source>
        <dbReference type="SAM" id="Phobius"/>
    </source>
</evidence>
<evidence type="ECO:0000256" key="5">
    <source>
        <dbReference type="ARBA" id="ARBA00023040"/>
    </source>
</evidence>
<reference evidence="12" key="1">
    <citation type="submission" date="2025-08" db="UniProtKB">
        <authorList>
            <consortium name="RefSeq"/>
        </authorList>
    </citation>
    <scope>IDENTIFICATION</scope>
</reference>
<feature type="transmembrane region" description="Helical" evidence="9">
    <location>
        <begin position="188"/>
        <end position="211"/>
    </location>
</feature>
<keyword evidence="5" id="KW-0297">G-protein coupled receptor</keyword>
<dbReference type="PANTHER" id="PTHR24249">
    <property type="entry name" value="HISTAMINE RECEPTOR-RELATED G-PROTEIN COUPLED RECEPTOR"/>
    <property type="match status" value="1"/>
</dbReference>
<dbReference type="InterPro" id="IPR050569">
    <property type="entry name" value="TAAR"/>
</dbReference>
<protein>
    <submittedName>
        <fullName evidence="12">Beta-3 adrenergic receptor-like</fullName>
    </submittedName>
</protein>
<evidence type="ECO:0000256" key="1">
    <source>
        <dbReference type="ARBA" id="ARBA00004651"/>
    </source>
</evidence>